<name>A0AAV3P507_LITER</name>
<dbReference type="Proteomes" id="UP001454036">
    <property type="component" value="Unassembled WGS sequence"/>
</dbReference>
<accession>A0AAV3P507</accession>
<sequence length="238" mass="27186">MGNGIEPLSHLMFADDTLLLGKASIEEAHTIQRILSLYEQWSGQRVSVQKSTIIFNPNMDSHTRDTITGILGMLEVPRMATIWVFQPILVPLRKSKEEGGLGFRKAQDFNNALLSELGTKPSYTWRSLLLVRDLINKGTKWQLGNGKNINIWKQRWVNHTQSNMLITPCEDDFKDFMVSDLIDEDIGVWKVDLVKSLFFPIDSEDILQIPLTHLDREDIPYWSSNAKGVFTIKGAYHV</sequence>
<keyword evidence="2" id="KW-1185">Reference proteome</keyword>
<gene>
    <name evidence="1" type="ORF">LIER_06564</name>
</gene>
<evidence type="ECO:0000313" key="1">
    <source>
        <dbReference type="EMBL" id="GAA0146665.1"/>
    </source>
</evidence>
<dbReference type="EMBL" id="BAABME010000964">
    <property type="protein sequence ID" value="GAA0146665.1"/>
    <property type="molecule type" value="Genomic_DNA"/>
</dbReference>
<comment type="caution">
    <text evidence="1">The sequence shown here is derived from an EMBL/GenBank/DDBJ whole genome shotgun (WGS) entry which is preliminary data.</text>
</comment>
<proteinExistence type="predicted"/>
<evidence type="ECO:0008006" key="3">
    <source>
        <dbReference type="Google" id="ProtNLM"/>
    </source>
</evidence>
<dbReference type="AlphaFoldDB" id="A0AAV3P507"/>
<protein>
    <recommendedName>
        <fullName evidence="3">Reverse transcriptase</fullName>
    </recommendedName>
</protein>
<reference evidence="1 2" key="1">
    <citation type="submission" date="2024-01" db="EMBL/GenBank/DDBJ databases">
        <title>The complete chloroplast genome sequence of Lithospermum erythrorhizon: insights into the phylogenetic relationship among Boraginaceae species and the maternal lineages of purple gromwells.</title>
        <authorList>
            <person name="Okada T."/>
            <person name="Watanabe K."/>
        </authorList>
    </citation>
    <scope>NUCLEOTIDE SEQUENCE [LARGE SCALE GENOMIC DNA]</scope>
</reference>
<organism evidence="1 2">
    <name type="scientific">Lithospermum erythrorhizon</name>
    <name type="common">Purple gromwell</name>
    <name type="synonym">Lithospermum officinale var. erythrorhizon</name>
    <dbReference type="NCBI Taxonomy" id="34254"/>
    <lineage>
        <taxon>Eukaryota</taxon>
        <taxon>Viridiplantae</taxon>
        <taxon>Streptophyta</taxon>
        <taxon>Embryophyta</taxon>
        <taxon>Tracheophyta</taxon>
        <taxon>Spermatophyta</taxon>
        <taxon>Magnoliopsida</taxon>
        <taxon>eudicotyledons</taxon>
        <taxon>Gunneridae</taxon>
        <taxon>Pentapetalae</taxon>
        <taxon>asterids</taxon>
        <taxon>lamiids</taxon>
        <taxon>Boraginales</taxon>
        <taxon>Boraginaceae</taxon>
        <taxon>Boraginoideae</taxon>
        <taxon>Lithospermeae</taxon>
        <taxon>Lithospermum</taxon>
    </lineage>
</organism>
<evidence type="ECO:0000313" key="2">
    <source>
        <dbReference type="Proteomes" id="UP001454036"/>
    </source>
</evidence>